<dbReference type="Proteomes" id="UP000007303">
    <property type="component" value="Unassembled WGS sequence"/>
</dbReference>
<keyword evidence="7" id="KW-0206">Cytoskeleton</keyword>
<evidence type="ECO:0000256" key="2">
    <source>
        <dbReference type="ARBA" id="ARBA00007508"/>
    </source>
</evidence>
<keyword evidence="6" id="KW-0969">Cilium</keyword>
<dbReference type="PANTHER" id="PTHR14845:SF5">
    <property type="entry name" value="BASAL BODY-ORIENTATION FACTOR 1"/>
    <property type="match status" value="1"/>
</dbReference>
<evidence type="ECO:0000313" key="13">
    <source>
        <dbReference type="Ensembl" id="ENSTNIP00000020529.1"/>
    </source>
</evidence>
<evidence type="ECO:0000256" key="10">
    <source>
        <dbReference type="SAM" id="Coils"/>
    </source>
</evidence>
<name>H3DJ34_TETNG</name>
<feature type="region of interest" description="Disordered" evidence="11">
    <location>
        <begin position="1"/>
        <end position="35"/>
    </location>
</feature>
<reference evidence="13" key="3">
    <citation type="submission" date="2025-09" db="UniProtKB">
        <authorList>
            <consortium name="Ensembl"/>
        </authorList>
    </citation>
    <scope>IDENTIFICATION</scope>
</reference>
<keyword evidence="8" id="KW-0966">Cell projection</keyword>
<accession>H3DJ34</accession>
<organism evidence="13 14">
    <name type="scientific">Tetraodon nigroviridis</name>
    <name type="common">Spotted green pufferfish</name>
    <name type="synonym">Chelonodon nigroviridis</name>
    <dbReference type="NCBI Taxonomy" id="99883"/>
    <lineage>
        <taxon>Eukaryota</taxon>
        <taxon>Metazoa</taxon>
        <taxon>Chordata</taxon>
        <taxon>Craniata</taxon>
        <taxon>Vertebrata</taxon>
        <taxon>Euteleostomi</taxon>
        <taxon>Actinopterygii</taxon>
        <taxon>Neopterygii</taxon>
        <taxon>Teleostei</taxon>
        <taxon>Neoteleostei</taxon>
        <taxon>Acanthomorphata</taxon>
        <taxon>Eupercaria</taxon>
        <taxon>Tetraodontiformes</taxon>
        <taxon>Tetradontoidea</taxon>
        <taxon>Tetraodontidae</taxon>
        <taxon>Tetraodon</taxon>
    </lineage>
</organism>
<feature type="coiled-coil region" evidence="10">
    <location>
        <begin position="146"/>
        <end position="180"/>
    </location>
</feature>
<feature type="coiled-coil region" evidence="10">
    <location>
        <begin position="93"/>
        <end position="120"/>
    </location>
</feature>
<proteinExistence type="inferred from homology"/>
<reference evidence="13" key="2">
    <citation type="submission" date="2025-08" db="UniProtKB">
        <authorList>
            <consortium name="Ensembl"/>
        </authorList>
    </citation>
    <scope>IDENTIFICATION</scope>
</reference>
<keyword evidence="4" id="KW-0963">Cytoplasm</keyword>
<evidence type="ECO:0000256" key="5">
    <source>
        <dbReference type="ARBA" id="ARBA00023054"/>
    </source>
</evidence>
<evidence type="ECO:0000259" key="12">
    <source>
        <dbReference type="Pfam" id="PF14988"/>
    </source>
</evidence>
<comment type="subcellular location">
    <subcellularLocation>
        <location evidence="1">Cytoplasm</location>
        <location evidence="1">Cytoskeleton</location>
        <location evidence="1">Cilium basal body</location>
    </subcellularLocation>
</comment>
<dbReference type="InParanoid" id="H3DJ34"/>
<reference evidence="14" key="1">
    <citation type="journal article" date="2004" name="Nature">
        <title>Genome duplication in the teleost fish Tetraodon nigroviridis reveals the early vertebrate proto-karyotype.</title>
        <authorList>
            <person name="Jaillon O."/>
            <person name="Aury J.-M."/>
            <person name="Brunet F."/>
            <person name="Petit J.-L."/>
            <person name="Stange-Thomann N."/>
            <person name="Mauceli E."/>
            <person name="Bouneau L."/>
            <person name="Fischer C."/>
            <person name="Ozouf-Costaz C."/>
            <person name="Bernot A."/>
            <person name="Nicaud S."/>
            <person name="Jaffe D."/>
            <person name="Fisher S."/>
            <person name="Lutfalla G."/>
            <person name="Dossat C."/>
            <person name="Segurens B."/>
            <person name="Dasilva C."/>
            <person name="Salanoubat M."/>
            <person name="Levy M."/>
            <person name="Boudet N."/>
            <person name="Castellano S."/>
            <person name="Anthouard V."/>
            <person name="Jubin C."/>
            <person name="Castelli V."/>
            <person name="Katinka M."/>
            <person name="Vacherie B."/>
            <person name="Biemont C."/>
            <person name="Skalli Z."/>
            <person name="Cattolico L."/>
            <person name="Poulain J."/>
            <person name="De Berardinis V."/>
            <person name="Cruaud C."/>
            <person name="Duprat S."/>
            <person name="Brottier P."/>
            <person name="Coutanceau J.-P."/>
            <person name="Gouzy J."/>
            <person name="Parra G."/>
            <person name="Lardier G."/>
            <person name="Chapple C."/>
            <person name="McKernan K.J."/>
            <person name="McEwan P."/>
            <person name="Bosak S."/>
            <person name="Kellis M."/>
            <person name="Volff J.-N."/>
            <person name="Guigo R."/>
            <person name="Zody M.C."/>
            <person name="Mesirov J."/>
            <person name="Lindblad-Toh K."/>
            <person name="Birren B."/>
            <person name="Nusbaum C."/>
            <person name="Kahn D."/>
            <person name="Robinson-Rechavi M."/>
            <person name="Laudet V."/>
            <person name="Schachter V."/>
            <person name="Quetier F."/>
            <person name="Saurin W."/>
            <person name="Scarpelli C."/>
            <person name="Wincker P."/>
            <person name="Lander E.S."/>
            <person name="Weissenbach J."/>
            <person name="Roest Crollius H."/>
        </authorList>
    </citation>
    <scope>NUCLEOTIDE SEQUENCE [LARGE SCALE GENOMIC DNA]</scope>
</reference>
<evidence type="ECO:0000256" key="3">
    <source>
        <dbReference type="ARBA" id="ARBA00015392"/>
    </source>
</evidence>
<dbReference type="InterPro" id="IPR032777">
    <property type="entry name" value="DUF4515"/>
</dbReference>
<evidence type="ECO:0000256" key="1">
    <source>
        <dbReference type="ARBA" id="ARBA00004120"/>
    </source>
</evidence>
<dbReference type="FunCoup" id="H3DJ34">
    <property type="interactions" value="27"/>
</dbReference>
<feature type="domain" description="DUF4515" evidence="12">
    <location>
        <begin position="87"/>
        <end position="272"/>
    </location>
</feature>
<evidence type="ECO:0000313" key="14">
    <source>
        <dbReference type="Proteomes" id="UP000007303"/>
    </source>
</evidence>
<dbReference type="Ensembl" id="ENSTNIT00000020761.1">
    <property type="protein sequence ID" value="ENSTNIP00000020529.1"/>
    <property type="gene ID" value="ENSTNIG00000017390.1"/>
</dbReference>
<dbReference type="Pfam" id="PF14988">
    <property type="entry name" value="DUF4515"/>
    <property type="match status" value="1"/>
</dbReference>
<evidence type="ECO:0000256" key="4">
    <source>
        <dbReference type="ARBA" id="ARBA00022490"/>
    </source>
</evidence>
<dbReference type="GeneTree" id="ENSGT00940000154427"/>
<evidence type="ECO:0000256" key="11">
    <source>
        <dbReference type="SAM" id="MobiDB-lite"/>
    </source>
</evidence>
<comment type="similarity">
    <text evidence="2">Belongs to the BBOF1 family.</text>
</comment>
<sequence length="464" mass="53904">MPKRKVTNVKRPKAGKGKKDGKEESKPDKESDMEKVKANAALWEFKLQVSDRALLQYREECHKLARAHGELTDQLYRQERDAIDITRYLKEQNTTKEKKIDELQNSLQTQEVRAREEQSKLVEDYTLQINELHKLFRQRSGDFDKIQDGLKQMEEFERSKAQMEQELGDIRNAMAAAEKEHRENLNAVEFRFFKEKARLEREAEEQIALVVETAHSEAVLQLDDASRSVFKENIRLNEALKYHMKETEDLQKLTASLAKRNASLTLDKNMLELAVKDNTAQMEAQREKLAELRAKVASLEQSLELTTQEKEQQERKEKTALVCTPDPQVDLENLQKELARREKELAHIKGVARTVVEQRTELERFFHDALAQVKREITASRQRYTKEALHAYRCSFREATAGKLQFPPICTFHKSPQSTNSVYSNAAAVAERWTHQPGSKVELCDLTWEQKEHVLRLLFAKMNG</sequence>
<evidence type="ECO:0000256" key="7">
    <source>
        <dbReference type="ARBA" id="ARBA00023212"/>
    </source>
</evidence>
<protein>
    <recommendedName>
        <fullName evidence="3">Basal body-orientation factor 1</fullName>
    </recommendedName>
    <alternativeName>
        <fullName evidence="9">Coiled-coil domain-containing protein 176</fullName>
    </alternativeName>
</protein>
<feature type="compositionally biased region" description="Basic and acidic residues" evidence="11">
    <location>
        <begin position="17"/>
        <end position="35"/>
    </location>
</feature>
<dbReference type="OMA" id="MEADKWT"/>
<evidence type="ECO:0000256" key="9">
    <source>
        <dbReference type="ARBA" id="ARBA00031573"/>
    </source>
</evidence>
<keyword evidence="5 10" id="KW-0175">Coiled coil</keyword>
<dbReference type="PANTHER" id="PTHR14845">
    <property type="entry name" value="COILED-COIL DOMAIN-CONTAINING 166"/>
    <property type="match status" value="1"/>
</dbReference>
<evidence type="ECO:0000256" key="8">
    <source>
        <dbReference type="ARBA" id="ARBA00023273"/>
    </source>
</evidence>
<dbReference type="HOGENOM" id="CLU_032853_0_0_1"/>
<keyword evidence="14" id="KW-1185">Reference proteome</keyword>
<feature type="compositionally biased region" description="Basic residues" evidence="11">
    <location>
        <begin position="1"/>
        <end position="16"/>
    </location>
</feature>
<evidence type="ECO:0000256" key="6">
    <source>
        <dbReference type="ARBA" id="ARBA00023069"/>
    </source>
</evidence>
<dbReference type="STRING" id="99883.ENSTNIP00000020529"/>
<dbReference type="AlphaFoldDB" id="H3DJ34"/>
<feature type="coiled-coil region" evidence="10">
    <location>
        <begin position="275"/>
        <end position="351"/>
    </location>
</feature>